<accession>A0A158RBY7</accession>
<dbReference type="SMART" id="SM00181">
    <property type="entry name" value="EGF"/>
    <property type="match status" value="1"/>
</dbReference>
<evidence type="ECO:0000313" key="7">
    <source>
        <dbReference type="WBParaSite" id="TCLT_0000597601-mRNA-1"/>
    </source>
</evidence>
<dbReference type="SUPFAM" id="SSF57196">
    <property type="entry name" value="EGF/Laminin"/>
    <property type="match status" value="1"/>
</dbReference>
<dbReference type="Gene3D" id="2.10.25.10">
    <property type="entry name" value="Laminin"/>
    <property type="match status" value="1"/>
</dbReference>
<dbReference type="EMBL" id="UYYF01004377">
    <property type="protein sequence ID" value="VDN03274.1"/>
    <property type="molecule type" value="Genomic_DNA"/>
</dbReference>
<dbReference type="WBParaSite" id="TCLT_0000597601-mRNA-1">
    <property type="protein sequence ID" value="TCLT_0000597601-mRNA-1"/>
    <property type="gene ID" value="TCLT_0000597601"/>
</dbReference>
<feature type="transmembrane region" description="Helical" evidence="2">
    <location>
        <begin position="21"/>
        <end position="39"/>
    </location>
</feature>
<evidence type="ECO:0000313" key="6">
    <source>
        <dbReference type="Proteomes" id="UP000276776"/>
    </source>
</evidence>
<evidence type="ECO:0000256" key="2">
    <source>
        <dbReference type="SAM" id="Phobius"/>
    </source>
</evidence>
<dbReference type="PROSITE" id="PS00022">
    <property type="entry name" value="EGF_1"/>
    <property type="match status" value="1"/>
</dbReference>
<feature type="domain" description="EGF-like" evidence="3">
    <location>
        <begin position="190"/>
        <end position="230"/>
    </location>
</feature>
<feature type="domain" description="DOMON" evidence="4">
    <location>
        <begin position="358"/>
        <end position="486"/>
    </location>
</feature>
<dbReference type="STRING" id="103827.A0A158RBY7"/>
<evidence type="ECO:0000256" key="1">
    <source>
        <dbReference type="PROSITE-ProRule" id="PRU00076"/>
    </source>
</evidence>
<evidence type="ECO:0000259" key="4">
    <source>
        <dbReference type="PROSITE" id="PS50836"/>
    </source>
</evidence>
<evidence type="ECO:0000259" key="3">
    <source>
        <dbReference type="PROSITE" id="PS50026"/>
    </source>
</evidence>
<dbReference type="CDD" id="cd09631">
    <property type="entry name" value="DOMON_DOH"/>
    <property type="match status" value="1"/>
</dbReference>
<dbReference type="OMA" id="HRANDYY"/>
<dbReference type="Proteomes" id="UP000276776">
    <property type="component" value="Unassembled WGS sequence"/>
</dbReference>
<feature type="disulfide bond" evidence="1">
    <location>
        <begin position="220"/>
        <end position="229"/>
    </location>
</feature>
<keyword evidence="1" id="KW-1015">Disulfide bond</keyword>
<dbReference type="InterPro" id="IPR000742">
    <property type="entry name" value="EGF"/>
</dbReference>
<comment type="caution">
    <text evidence="1">Lacks conserved residue(s) required for the propagation of feature annotation.</text>
</comment>
<keyword evidence="2" id="KW-0472">Membrane</keyword>
<keyword evidence="2" id="KW-1133">Transmembrane helix</keyword>
<keyword evidence="2" id="KW-0812">Transmembrane</keyword>
<sequence length="687" mass="78305">MNLTCHEHMSSKHDKTSMLKLVFYLLFAYNVIAHIALTFPPARFPPLDFLDTSRTMAPCGVPKPDSPLHTDLYVGESYNFTWRLQYPHQGGYRISMINETGDIVEYLAPVQGGEYIGIEDQISQNAVIRPLHSCFHCTVLLERQALEWGKTYGFRSCADVNVHPKVLENNERCSKHGEYENGKCKCQHSYSDDCSSDDDCLNGGKCVREPHAVITRTCYCAFGYFGQNCDRTYDGKSQNDRCFNYNYPKNEKDHDGYGLFQRECYKKTMLNADDFIYSRVVRYSSNTELYTELKMEKLNNNTLHTSDELEVILDYKSTSWISIGWRPMEIDRSCRLFPDLESSRQKRSTTEQVANLFTNRSEGHSVVQEHVPEIDPNMPPAPLPKLPKNNGLQDSALLAPLHPMDCTDVVIGSVHDGRLRINDMYTRDRSTPLYDIWLDGEESFSAAYGIERDGRTTIMFRRRIAEIEPSDHPLGPGKIFVIYAKGQTSGNYSHSIKTALENGSVGDYEFYKDDQVKYHGSQNRGVHPIEFVSNKERFPSIRPLPRYRQGDSAVKNLSSTEMHHSTMKQTAVTQTLESVPLFATTESKISISSSSELHTVTELHSVIGTQLILGNKISTFSDFQLESDLKPKPEIQSEPKLESKPKFQELDYLYFDNGSLSQKFFFSRSQLAVVLPLTLFTFLSVNL</sequence>
<dbReference type="PROSITE" id="PS01186">
    <property type="entry name" value="EGF_2"/>
    <property type="match status" value="1"/>
</dbReference>
<dbReference type="OrthoDB" id="188511at2759"/>
<gene>
    <name evidence="5" type="ORF">TCLT_LOCUS5965</name>
</gene>
<keyword evidence="1" id="KW-0245">EGF-like domain</keyword>
<reference evidence="5 6" key="2">
    <citation type="submission" date="2018-11" db="EMBL/GenBank/DDBJ databases">
        <authorList>
            <consortium name="Pathogen Informatics"/>
        </authorList>
    </citation>
    <scope>NUCLEOTIDE SEQUENCE [LARGE SCALE GENOMIC DNA]</scope>
</reference>
<evidence type="ECO:0000313" key="5">
    <source>
        <dbReference type="EMBL" id="VDN03274.1"/>
    </source>
</evidence>
<dbReference type="InterPro" id="IPR045266">
    <property type="entry name" value="DOH_DOMON"/>
</dbReference>
<organism evidence="7">
    <name type="scientific">Thelazia callipaeda</name>
    <name type="common">Oriental eyeworm</name>
    <name type="synonym">Parasitic nematode</name>
    <dbReference type="NCBI Taxonomy" id="103827"/>
    <lineage>
        <taxon>Eukaryota</taxon>
        <taxon>Metazoa</taxon>
        <taxon>Ecdysozoa</taxon>
        <taxon>Nematoda</taxon>
        <taxon>Chromadorea</taxon>
        <taxon>Rhabditida</taxon>
        <taxon>Spirurina</taxon>
        <taxon>Spiruromorpha</taxon>
        <taxon>Thelazioidea</taxon>
        <taxon>Thelaziidae</taxon>
        <taxon>Thelazia</taxon>
    </lineage>
</organism>
<keyword evidence="6" id="KW-1185">Reference proteome</keyword>
<dbReference type="PANTHER" id="PTHR46901">
    <property type="entry name" value="GH04942P"/>
    <property type="match status" value="1"/>
</dbReference>
<dbReference type="AlphaFoldDB" id="A0A158RBY7"/>
<name>A0A158RBY7_THECL</name>
<proteinExistence type="predicted"/>
<reference evidence="7" key="1">
    <citation type="submission" date="2016-04" db="UniProtKB">
        <authorList>
            <consortium name="WormBaseParasite"/>
        </authorList>
    </citation>
    <scope>IDENTIFICATION</scope>
</reference>
<dbReference type="PANTHER" id="PTHR46901:SF2">
    <property type="entry name" value="GH04942P"/>
    <property type="match status" value="1"/>
</dbReference>
<dbReference type="PROSITE" id="PS50836">
    <property type="entry name" value="DOMON"/>
    <property type="match status" value="1"/>
</dbReference>
<dbReference type="PROSITE" id="PS50026">
    <property type="entry name" value="EGF_3"/>
    <property type="match status" value="1"/>
</dbReference>
<protein>
    <submittedName>
        <fullName evidence="7">EGF-like domain-containing protein</fullName>
    </submittedName>
</protein>
<dbReference type="InterPro" id="IPR005018">
    <property type="entry name" value="DOMON_domain"/>
</dbReference>